<sequence length="566" mass="57409">MTGIGLLVATAAVGTALSASAATTTSWASWDPLEGGPGAYTGAVTIADQPPLRATLDSNSRGGVGVFSGGSTWLSADTPVGQKYGSSRDQPYLNLRPQADGPTTPSVTTYTFDTPAPGAGWAFVLGDIDADQVQISAEGPDGQALTSDELGYRDSFNYCDPALSGKPSCTGDPADVPSWDPTTATLTGNADANDTAGAAAWFEPNAPISSLTFTFTQRSGFPVYQTWFAALSRDIAGTVSDADSGEPVADVTIRLLGPDGAVIGETTTGQDGTYLFPENLASDGYTVEIVPPPGRVADVPRRAVDLSESDGVADFTLGDPASVTVPVSGTVTDEDGNPVPGAVVTLDDGTTATTGDDGAYVFSEVGPGEHRVTITPPDGYTPIRVPEPFTVPEQDARPIQDVDFVLQSPSSISGSVVIDGDGVAEVVVDVEGPVDPDPVVTDSEGRFEVPGLVPGDYLVTIDPPAGYVVDGEPTREVTIIDGDVTGISFDVVPAPGPTPTPTPSPTPSPTPGPTTSPSPTVSPTPAPAPGGALPATGADPAAPLAIGGLLLLLGTVALVAVRRRRA</sequence>
<comment type="similarity">
    <text evidence="2">Belongs to the serine-aspartate repeat-containing protein (SDr) family.</text>
</comment>
<keyword evidence="6 11" id="KW-0732">Signal</keyword>
<dbReference type="Pfam" id="PF13620">
    <property type="entry name" value="CarboxypepD_reg"/>
    <property type="match status" value="2"/>
</dbReference>
<feature type="transmembrane region" description="Helical" evidence="10">
    <location>
        <begin position="541"/>
        <end position="561"/>
    </location>
</feature>
<dbReference type="NCBIfam" id="TIGR01167">
    <property type="entry name" value="LPXTG_anchor"/>
    <property type="match status" value="1"/>
</dbReference>
<name>A0ABY3RVH7_9MICO</name>
<dbReference type="InterPro" id="IPR013783">
    <property type="entry name" value="Ig-like_fold"/>
</dbReference>
<evidence type="ECO:0000256" key="10">
    <source>
        <dbReference type="SAM" id="Phobius"/>
    </source>
</evidence>
<evidence type="ECO:0000313" key="13">
    <source>
        <dbReference type="EMBL" id="UGS27852.1"/>
    </source>
</evidence>
<feature type="compositionally biased region" description="Low complexity" evidence="9">
    <location>
        <begin position="529"/>
        <end position="539"/>
    </location>
</feature>
<reference evidence="13 14" key="1">
    <citation type="submission" date="2023-01" db="EMBL/GenBank/DDBJ databases">
        <title>Characterization of estradiol degrading bacteria Microbacterium sp. MZT7 and reveal degrading genes through genome analysis.</title>
        <authorList>
            <person name="Hao P."/>
            <person name="Gao Y."/>
        </authorList>
    </citation>
    <scope>NUCLEOTIDE SEQUENCE [LARGE SCALE GENOMIC DNA]</scope>
    <source>
        <strain evidence="13 14">MZT7</strain>
    </source>
</reference>
<dbReference type="SUPFAM" id="SSF49452">
    <property type="entry name" value="Starch-binding domain-like"/>
    <property type="match status" value="1"/>
</dbReference>
<evidence type="ECO:0000256" key="8">
    <source>
        <dbReference type="ARBA" id="ARBA00030238"/>
    </source>
</evidence>
<feature type="compositionally biased region" description="Pro residues" evidence="9">
    <location>
        <begin position="494"/>
        <end position="528"/>
    </location>
</feature>
<dbReference type="Gene3D" id="2.60.40.1120">
    <property type="entry name" value="Carboxypeptidase-like, regulatory domain"/>
    <property type="match status" value="2"/>
</dbReference>
<keyword evidence="5" id="KW-0964">Secreted</keyword>
<evidence type="ECO:0000256" key="6">
    <source>
        <dbReference type="ARBA" id="ARBA00022729"/>
    </source>
</evidence>
<feature type="domain" description="Gram-positive cocci surface proteins LPxTG" evidence="12">
    <location>
        <begin position="533"/>
        <end position="566"/>
    </location>
</feature>
<keyword evidence="10" id="KW-0472">Membrane</keyword>
<proteinExistence type="inferred from homology"/>
<dbReference type="PROSITE" id="PS50847">
    <property type="entry name" value="GRAM_POS_ANCHORING"/>
    <property type="match status" value="1"/>
</dbReference>
<organism evidence="13 14">
    <name type="scientific">Microbacterium resistens</name>
    <dbReference type="NCBI Taxonomy" id="156977"/>
    <lineage>
        <taxon>Bacteria</taxon>
        <taxon>Bacillati</taxon>
        <taxon>Actinomycetota</taxon>
        <taxon>Actinomycetes</taxon>
        <taxon>Micrococcales</taxon>
        <taxon>Microbacteriaceae</taxon>
        <taxon>Microbacterium</taxon>
    </lineage>
</organism>
<evidence type="ECO:0000256" key="9">
    <source>
        <dbReference type="SAM" id="MobiDB-lite"/>
    </source>
</evidence>
<evidence type="ECO:0000313" key="14">
    <source>
        <dbReference type="Proteomes" id="UP001199642"/>
    </source>
</evidence>
<dbReference type="InterPro" id="IPR013784">
    <property type="entry name" value="Carb-bd-like_fold"/>
</dbReference>
<evidence type="ECO:0000256" key="5">
    <source>
        <dbReference type="ARBA" id="ARBA00022525"/>
    </source>
</evidence>
<feature type="region of interest" description="Disordered" evidence="9">
    <location>
        <begin position="488"/>
        <end position="539"/>
    </location>
</feature>
<dbReference type="InterPro" id="IPR019931">
    <property type="entry name" value="LPXTG_anchor"/>
</dbReference>
<dbReference type="InterPro" id="IPR008969">
    <property type="entry name" value="CarboxyPept-like_regulatory"/>
</dbReference>
<dbReference type="SUPFAM" id="SSF49464">
    <property type="entry name" value="Carboxypeptidase regulatory domain-like"/>
    <property type="match status" value="1"/>
</dbReference>
<protein>
    <recommendedName>
        <fullName evidence="3">alpha-amylase</fullName>
        <ecNumber evidence="3">3.2.1.1</ecNumber>
    </recommendedName>
    <alternativeName>
        <fullName evidence="8">1,4-alpha-D-glucan glucanohydrolase</fullName>
    </alternativeName>
</protein>
<evidence type="ECO:0000256" key="2">
    <source>
        <dbReference type="ARBA" id="ARBA00007257"/>
    </source>
</evidence>
<gene>
    <name evidence="13" type="ORF">K8F61_06715</name>
</gene>
<evidence type="ECO:0000256" key="3">
    <source>
        <dbReference type="ARBA" id="ARBA00012595"/>
    </source>
</evidence>
<dbReference type="Proteomes" id="UP001199642">
    <property type="component" value="Chromosome"/>
</dbReference>
<keyword evidence="10" id="KW-0812">Transmembrane</keyword>
<feature type="chain" id="PRO_5045621442" description="alpha-amylase" evidence="11">
    <location>
        <begin position="22"/>
        <end position="566"/>
    </location>
</feature>
<evidence type="ECO:0000256" key="1">
    <source>
        <dbReference type="ARBA" id="ARBA00000548"/>
    </source>
</evidence>
<accession>A0ABY3RVH7</accession>
<evidence type="ECO:0000259" key="12">
    <source>
        <dbReference type="PROSITE" id="PS50847"/>
    </source>
</evidence>
<evidence type="ECO:0000256" key="4">
    <source>
        <dbReference type="ARBA" id="ARBA00022512"/>
    </source>
</evidence>
<dbReference type="RefSeq" id="WP_231821119.1">
    <property type="nucleotide sequence ID" value="NZ_CP082781.1"/>
</dbReference>
<feature type="signal peptide" evidence="11">
    <location>
        <begin position="1"/>
        <end position="21"/>
    </location>
</feature>
<dbReference type="PANTHER" id="PTHR36108:SF13">
    <property type="entry name" value="COLOSSIN-B-RELATED"/>
    <property type="match status" value="1"/>
</dbReference>
<dbReference type="EMBL" id="CP082781">
    <property type="protein sequence ID" value="UGS27852.1"/>
    <property type="molecule type" value="Genomic_DNA"/>
</dbReference>
<keyword evidence="7" id="KW-0572">Peptidoglycan-anchor</keyword>
<keyword evidence="4" id="KW-0134">Cell wall</keyword>
<evidence type="ECO:0000256" key="7">
    <source>
        <dbReference type="ARBA" id="ARBA00023088"/>
    </source>
</evidence>
<dbReference type="SUPFAM" id="SSF49478">
    <property type="entry name" value="Cna protein B-type domain"/>
    <property type="match status" value="1"/>
</dbReference>
<dbReference type="EC" id="3.2.1.1" evidence="3"/>
<dbReference type="PANTHER" id="PTHR36108">
    <property type="entry name" value="COLOSSIN-B-RELATED"/>
    <property type="match status" value="1"/>
</dbReference>
<evidence type="ECO:0000256" key="11">
    <source>
        <dbReference type="SAM" id="SignalP"/>
    </source>
</evidence>
<keyword evidence="14" id="KW-1185">Reference proteome</keyword>
<comment type="catalytic activity">
    <reaction evidence="1">
        <text>Endohydrolysis of (1-&gt;4)-alpha-D-glucosidic linkages in polysaccharides containing three or more (1-&gt;4)-alpha-linked D-glucose units.</text>
        <dbReference type="EC" id="3.2.1.1"/>
    </reaction>
</comment>
<dbReference type="Gene3D" id="2.60.40.10">
    <property type="entry name" value="Immunoglobulins"/>
    <property type="match status" value="1"/>
</dbReference>
<keyword evidence="10" id="KW-1133">Transmembrane helix</keyword>